<dbReference type="RefSeq" id="WP_084664979.1">
    <property type="nucleotide sequence ID" value="NZ_LT838272.1"/>
</dbReference>
<name>A0A1W1VRP0_9FIRM</name>
<protein>
    <submittedName>
        <fullName evidence="1">Uncharacterized protein</fullName>
    </submittedName>
</protein>
<dbReference type="OrthoDB" id="1729920at2"/>
<sequence length="116" mass="12876">MVEVKHYDQAIELYAAHLQAAEIARENARAAREALALADPGNPALKMSMREYAMLKSHPILLLVEILFGGSRNEGRQPVSLQLALLLGSVALGQGYSLERVMVVLRRLLEKGRREL</sequence>
<proteinExistence type="predicted"/>
<dbReference type="EMBL" id="LT838272">
    <property type="protein sequence ID" value="SMB95923.1"/>
    <property type="molecule type" value="Genomic_DNA"/>
</dbReference>
<evidence type="ECO:0000313" key="1">
    <source>
        <dbReference type="EMBL" id="SMB95923.1"/>
    </source>
</evidence>
<dbReference type="AlphaFoldDB" id="A0A1W1VRP0"/>
<keyword evidence="2" id="KW-1185">Reference proteome</keyword>
<accession>A0A1W1VRP0</accession>
<reference evidence="1 2" key="1">
    <citation type="submission" date="2017-04" db="EMBL/GenBank/DDBJ databases">
        <authorList>
            <person name="Afonso C.L."/>
            <person name="Miller P.J."/>
            <person name="Scott M.A."/>
            <person name="Spackman E."/>
            <person name="Goraichik I."/>
            <person name="Dimitrov K.M."/>
            <person name="Suarez D.L."/>
            <person name="Swayne D.E."/>
        </authorList>
    </citation>
    <scope>NUCLEOTIDE SEQUENCE [LARGE SCALE GENOMIC DNA]</scope>
    <source>
        <strain evidence="1 2">ToBE</strain>
    </source>
</reference>
<gene>
    <name evidence="1" type="ORF">SAMN00808754_1354</name>
</gene>
<dbReference type="Proteomes" id="UP000192569">
    <property type="component" value="Chromosome I"/>
</dbReference>
<organism evidence="1 2">
    <name type="scientific">Thermanaeromonas toyohensis ToBE</name>
    <dbReference type="NCBI Taxonomy" id="698762"/>
    <lineage>
        <taxon>Bacteria</taxon>
        <taxon>Bacillati</taxon>
        <taxon>Bacillota</taxon>
        <taxon>Clostridia</taxon>
        <taxon>Neomoorellales</taxon>
        <taxon>Neomoorellaceae</taxon>
        <taxon>Thermanaeromonas</taxon>
    </lineage>
</organism>
<dbReference type="STRING" id="698762.SAMN00808754_1354"/>
<evidence type="ECO:0000313" key="2">
    <source>
        <dbReference type="Proteomes" id="UP000192569"/>
    </source>
</evidence>